<dbReference type="InterPro" id="IPR051531">
    <property type="entry name" value="N-acetyltransferase"/>
</dbReference>
<gene>
    <name evidence="2" type="ORF">AVDCRST_MAG06-1136</name>
</gene>
<dbReference type="SUPFAM" id="SSF55729">
    <property type="entry name" value="Acyl-CoA N-acyltransferases (Nat)"/>
    <property type="match status" value="1"/>
</dbReference>
<name>A0A6J4NBW5_9ACTN</name>
<feature type="domain" description="N-acetyltransferase" evidence="1">
    <location>
        <begin position="15"/>
        <end position="181"/>
    </location>
</feature>
<evidence type="ECO:0000313" key="2">
    <source>
        <dbReference type="EMBL" id="CAA9383875.1"/>
    </source>
</evidence>
<dbReference type="InterPro" id="IPR000182">
    <property type="entry name" value="GNAT_dom"/>
</dbReference>
<dbReference type="Gene3D" id="3.40.630.30">
    <property type="match status" value="1"/>
</dbReference>
<dbReference type="PANTHER" id="PTHR43792">
    <property type="entry name" value="GNAT FAMILY, PUTATIVE (AFU_ORTHOLOGUE AFUA_3G00765)-RELATED-RELATED"/>
    <property type="match status" value="1"/>
</dbReference>
<proteinExistence type="predicted"/>
<protein>
    <recommendedName>
        <fullName evidence="1">N-acetyltransferase domain-containing protein</fullName>
    </recommendedName>
</protein>
<accession>A0A6J4NBW5</accession>
<organism evidence="2">
    <name type="scientific">uncultured Nocardioides sp</name>
    <dbReference type="NCBI Taxonomy" id="198441"/>
    <lineage>
        <taxon>Bacteria</taxon>
        <taxon>Bacillati</taxon>
        <taxon>Actinomycetota</taxon>
        <taxon>Actinomycetes</taxon>
        <taxon>Propionibacteriales</taxon>
        <taxon>Nocardioidaceae</taxon>
        <taxon>Nocardioides</taxon>
        <taxon>environmental samples</taxon>
    </lineage>
</organism>
<dbReference type="RefSeq" id="WP_295657603.1">
    <property type="nucleotide sequence ID" value="NZ_CADCUP010000078.1"/>
</dbReference>
<dbReference type="EMBL" id="CADCUP010000078">
    <property type="protein sequence ID" value="CAA9383875.1"/>
    <property type="molecule type" value="Genomic_DNA"/>
</dbReference>
<evidence type="ECO:0000259" key="1">
    <source>
        <dbReference type="PROSITE" id="PS51186"/>
    </source>
</evidence>
<dbReference type="InterPro" id="IPR016181">
    <property type="entry name" value="Acyl_CoA_acyltransferase"/>
</dbReference>
<dbReference type="PROSITE" id="PS51186">
    <property type="entry name" value="GNAT"/>
    <property type="match status" value="1"/>
</dbReference>
<reference evidence="2" key="1">
    <citation type="submission" date="2020-02" db="EMBL/GenBank/DDBJ databases">
        <authorList>
            <person name="Meier V. D."/>
        </authorList>
    </citation>
    <scope>NUCLEOTIDE SEQUENCE</scope>
    <source>
        <strain evidence="2">AVDCRST_MAG06</strain>
    </source>
</reference>
<sequence>MTVPRPTLPVRTERLVLRPARPDDVGTLHDYLARADVCRYLPHGVQTREQCAARIETWARCLDPRQPDEHLLLFVEHEGRHVGHVILFLRGAELSKGEVGWALHPDVCGRGLATEAGRALVDLCFGHYGMHRVSAQLDARNTASARVCRRLGMRQEALLRRDYPNDGGWADTQVFAVLRDEWG</sequence>
<dbReference type="AlphaFoldDB" id="A0A6J4NBW5"/>
<dbReference type="Pfam" id="PF13302">
    <property type="entry name" value="Acetyltransf_3"/>
    <property type="match status" value="1"/>
</dbReference>
<dbReference type="GO" id="GO:0016747">
    <property type="term" value="F:acyltransferase activity, transferring groups other than amino-acyl groups"/>
    <property type="evidence" value="ECO:0007669"/>
    <property type="project" value="InterPro"/>
</dbReference>